<dbReference type="STRING" id="4097.A0A1S4BXS9"/>
<organism evidence="2 3">
    <name type="scientific">Nicotiana tabacum</name>
    <name type="common">Common tobacco</name>
    <dbReference type="NCBI Taxonomy" id="4097"/>
    <lineage>
        <taxon>Eukaryota</taxon>
        <taxon>Viridiplantae</taxon>
        <taxon>Streptophyta</taxon>
        <taxon>Embryophyta</taxon>
        <taxon>Tracheophyta</taxon>
        <taxon>Spermatophyta</taxon>
        <taxon>Magnoliopsida</taxon>
        <taxon>eudicotyledons</taxon>
        <taxon>Gunneridae</taxon>
        <taxon>Pentapetalae</taxon>
        <taxon>asterids</taxon>
        <taxon>lamiids</taxon>
        <taxon>Solanales</taxon>
        <taxon>Solanaceae</taxon>
        <taxon>Nicotianoideae</taxon>
        <taxon>Nicotianeae</taxon>
        <taxon>Nicotiana</taxon>
    </lineage>
</organism>
<dbReference type="InterPro" id="IPR020471">
    <property type="entry name" value="AKR"/>
</dbReference>
<dbReference type="PANTHER" id="PTHR11732">
    <property type="entry name" value="ALDO/KETO REDUCTASE"/>
    <property type="match status" value="1"/>
</dbReference>
<dbReference type="RefSeq" id="XP_016493700.1">
    <property type="nucleotide sequence ID" value="XM_016638214.1"/>
</dbReference>
<dbReference type="InterPro" id="IPR023210">
    <property type="entry name" value="NADP_OxRdtase_dom"/>
</dbReference>
<gene>
    <name evidence="3" type="primary">LOC107813014</name>
</gene>
<dbReference type="Gene3D" id="3.20.20.100">
    <property type="entry name" value="NADP-dependent oxidoreductase domain"/>
    <property type="match status" value="1"/>
</dbReference>
<feature type="domain" description="NADP-dependent oxidoreductase" evidence="1">
    <location>
        <begin position="2"/>
        <end position="84"/>
    </location>
</feature>
<dbReference type="OrthoDB" id="416253at2759"/>
<sequence>MDYIDLYLIHWPVSSKPGIHEYPIKKEDFLPMDFKSVWAAMEECQKLRLTKSIGVRNFSCKKLADVLATVNIPPAVNQKWVHVGSKRSNGVVVGYSPLGSIGTFYGTNRVMESQVLNQRQDCRAGILR</sequence>
<accession>A0A1S4BXS9</accession>
<evidence type="ECO:0000313" key="2">
    <source>
        <dbReference type="Proteomes" id="UP000790787"/>
    </source>
</evidence>
<dbReference type="SUPFAM" id="SSF51430">
    <property type="entry name" value="NAD(P)-linked oxidoreductase"/>
    <property type="match status" value="1"/>
</dbReference>
<reference evidence="2" key="1">
    <citation type="journal article" date="2014" name="Nat. Commun.">
        <title>The tobacco genome sequence and its comparison with those of tomato and potato.</title>
        <authorList>
            <person name="Sierro N."/>
            <person name="Battey J.N."/>
            <person name="Ouadi S."/>
            <person name="Bakaher N."/>
            <person name="Bovet L."/>
            <person name="Willig A."/>
            <person name="Goepfert S."/>
            <person name="Peitsch M.C."/>
            <person name="Ivanov N.V."/>
        </authorList>
    </citation>
    <scope>NUCLEOTIDE SEQUENCE [LARGE SCALE GENOMIC DNA]</scope>
</reference>
<evidence type="ECO:0000313" key="3">
    <source>
        <dbReference type="RefSeq" id="XP_016493700.1"/>
    </source>
</evidence>
<dbReference type="Pfam" id="PF00248">
    <property type="entry name" value="Aldo_ket_red"/>
    <property type="match status" value="1"/>
</dbReference>
<proteinExistence type="predicted"/>
<dbReference type="KEGG" id="nta:107813014"/>
<reference evidence="3" key="2">
    <citation type="submission" date="2025-08" db="UniProtKB">
        <authorList>
            <consortium name="RefSeq"/>
        </authorList>
    </citation>
    <scope>IDENTIFICATION</scope>
    <source>
        <tissue evidence="3">Leaf</tissue>
    </source>
</reference>
<dbReference type="GO" id="GO:0005829">
    <property type="term" value="C:cytosol"/>
    <property type="evidence" value="ECO:0000318"/>
    <property type="project" value="GO_Central"/>
</dbReference>
<dbReference type="GO" id="GO:0004032">
    <property type="term" value="F:aldose reductase (NADPH) activity"/>
    <property type="evidence" value="ECO:0000318"/>
    <property type="project" value="GO_Central"/>
</dbReference>
<dbReference type="Proteomes" id="UP000790787">
    <property type="component" value="Chromosome 24"/>
</dbReference>
<dbReference type="OMA" id="CILSEMP"/>
<protein>
    <submittedName>
        <fullName evidence="3">Non-functional NADPH-dependent codeinone reductase 2-like</fullName>
    </submittedName>
</protein>
<name>A0A1S4BXS9_TOBAC</name>
<dbReference type="GeneID" id="107813014"/>
<dbReference type="AlphaFoldDB" id="A0A1S4BXS9"/>
<evidence type="ECO:0000259" key="1">
    <source>
        <dbReference type="Pfam" id="PF00248"/>
    </source>
</evidence>
<dbReference type="SMR" id="A0A1S4BXS9"/>
<keyword evidence="2" id="KW-1185">Reference proteome</keyword>
<dbReference type="InterPro" id="IPR036812">
    <property type="entry name" value="NAD(P)_OxRdtase_dom_sf"/>
</dbReference>
<dbReference type="PaxDb" id="4097-A0A1S4BXS9"/>